<keyword evidence="2" id="KW-1185">Reference proteome</keyword>
<dbReference type="Proteomes" id="UP000326553">
    <property type="component" value="Chromosome"/>
</dbReference>
<accession>A0A5J6HLB3</accession>
<gene>
    <name evidence="1" type="ORF">CP975_24415</name>
</gene>
<dbReference type="AlphaFoldDB" id="A0A5J6HLB3"/>
<organism evidence="1 2">
    <name type="scientific">Streptomyces alboniger</name>
    <dbReference type="NCBI Taxonomy" id="132473"/>
    <lineage>
        <taxon>Bacteria</taxon>
        <taxon>Bacillati</taxon>
        <taxon>Actinomycetota</taxon>
        <taxon>Actinomycetes</taxon>
        <taxon>Kitasatosporales</taxon>
        <taxon>Streptomycetaceae</taxon>
        <taxon>Streptomyces</taxon>
        <taxon>Streptomyces aurantiacus group</taxon>
    </lineage>
</organism>
<dbReference type="RefSeq" id="WP_055530010.1">
    <property type="nucleotide sequence ID" value="NZ_LIQN01000123.1"/>
</dbReference>
<protein>
    <submittedName>
        <fullName evidence="1">Uncharacterized protein</fullName>
    </submittedName>
</protein>
<name>A0A5J6HLB3_STRAD</name>
<dbReference type="KEGG" id="salw:CP975_24415"/>
<reference evidence="1 2" key="1">
    <citation type="submission" date="2017-09" db="EMBL/GenBank/DDBJ databases">
        <authorList>
            <person name="Lee N."/>
            <person name="Cho B.-K."/>
        </authorList>
    </citation>
    <scope>NUCLEOTIDE SEQUENCE [LARGE SCALE GENOMIC DNA]</scope>
    <source>
        <strain evidence="1 2">ATCC 12461</strain>
    </source>
</reference>
<proteinExistence type="predicted"/>
<dbReference type="EMBL" id="CP023695">
    <property type="protein sequence ID" value="QEV20258.1"/>
    <property type="molecule type" value="Genomic_DNA"/>
</dbReference>
<evidence type="ECO:0000313" key="1">
    <source>
        <dbReference type="EMBL" id="QEV20258.1"/>
    </source>
</evidence>
<dbReference type="OrthoDB" id="4239719at2"/>
<sequence>MQDQRAAIPSELDADHGVTAVTMGWLRERYNPEWGRLSASRASEISRWLTTQEIAHIPSSLPSREVEEVVLYRPSSRIGVYINAARLDGPFEHRPAAAAYFLQDIARRLNGAPQAEAERS</sequence>
<evidence type="ECO:0000313" key="2">
    <source>
        <dbReference type="Proteomes" id="UP000326553"/>
    </source>
</evidence>